<evidence type="ECO:0000313" key="8">
    <source>
        <dbReference type="Proteomes" id="UP000051658"/>
    </source>
</evidence>
<dbReference type="PATRIC" id="fig|1449336.4.peg.1397"/>
<dbReference type="PANTHER" id="PTHR33308">
    <property type="entry name" value="PEPTIDOGLYCAN HYDROLASE FLGJ"/>
    <property type="match status" value="1"/>
</dbReference>
<dbReference type="GO" id="GO:0004040">
    <property type="term" value="F:amidase activity"/>
    <property type="evidence" value="ECO:0007669"/>
    <property type="project" value="InterPro"/>
</dbReference>
<comment type="similarity">
    <text evidence="1">Belongs to the glycosyl hydrolase 73 family.</text>
</comment>
<dbReference type="SMART" id="SM00047">
    <property type="entry name" value="LYZ2"/>
    <property type="match status" value="1"/>
</dbReference>
<accession>A0A0R2HV00</accession>
<dbReference type="SMART" id="SM00257">
    <property type="entry name" value="LysM"/>
    <property type="match status" value="2"/>
</dbReference>
<keyword evidence="3" id="KW-0081">Bacteriolytic enzyme</keyword>
<keyword evidence="2" id="KW-0929">Antimicrobial</keyword>
<dbReference type="InterPro" id="IPR051056">
    <property type="entry name" value="Glycosyl_Hydrolase_73"/>
</dbReference>
<keyword evidence="4" id="KW-0378">Hydrolase</keyword>
<dbReference type="InterPro" id="IPR036779">
    <property type="entry name" value="LysM_dom_sf"/>
</dbReference>
<dbReference type="GO" id="GO:0042742">
    <property type="term" value="P:defense response to bacterium"/>
    <property type="evidence" value="ECO:0007669"/>
    <property type="project" value="UniProtKB-KW"/>
</dbReference>
<dbReference type="SUPFAM" id="SSF54106">
    <property type="entry name" value="LysM domain"/>
    <property type="match status" value="2"/>
</dbReference>
<comment type="caution">
    <text evidence="7">The sequence shown here is derived from an EMBL/GenBank/DDBJ whole genome shotgun (WGS) entry which is preliminary data.</text>
</comment>
<protein>
    <recommendedName>
        <fullName evidence="5">Peptidoglycan hydrolase</fullName>
    </recommendedName>
</protein>
<dbReference type="RefSeq" id="WP_051915645.1">
    <property type="nucleotide sequence ID" value="NZ_JQBS01000032.1"/>
</dbReference>
<dbReference type="CDD" id="cd00118">
    <property type="entry name" value="LysM"/>
    <property type="match status" value="2"/>
</dbReference>
<dbReference type="InterPro" id="IPR002901">
    <property type="entry name" value="MGlyc_endo_b_GlcNAc-like_dom"/>
</dbReference>
<gene>
    <name evidence="7" type="ORF">IV74_GL001367</name>
</gene>
<evidence type="ECO:0000256" key="3">
    <source>
        <dbReference type="ARBA" id="ARBA00022638"/>
    </source>
</evidence>
<dbReference type="Pfam" id="PF01832">
    <property type="entry name" value="Glucosaminidase"/>
    <property type="match status" value="1"/>
</dbReference>
<dbReference type="Gene3D" id="4.10.80.30">
    <property type="entry name" value="DNA polymerase, domain 6"/>
    <property type="match status" value="1"/>
</dbReference>
<keyword evidence="8" id="KW-1185">Reference proteome</keyword>
<evidence type="ECO:0000256" key="4">
    <source>
        <dbReference type="ARBA" id="ARBA00022801"/>
    </source>
</evidence>
<dbReference type="EMBL" id="JQBS01000032">
    <property type="protein sequence ID" value="KRN56254.1"/>
    <property type="molecule type" value="Genomic_DNA"/>
</dbReference>
<reference evidence="7 8" key="1">
    <citation type="journal article" date="2015" name="Genome Announc.">
        <title>Expanding the biotechnology potential of lactobacilli through comparative genomics of 213 strains and associated genera.</title>
        <authorList>
            <person name="Sun Z."/>
            <person name="Harris H.M."/>
            <person name="McCann A."/>
            <person name="Guo C."/>
            <person name="Argimon S."/>
            <person name="Zhang W."/>
            <person name="Yang X."/>
            <person name="Jeffery I.B."/>
            <person name="Cooney J.C."/>
            <person name="Kagawa T.F."/>
            <person name="Liu W."/>
            <person name="Song Y."/>
            <person name="Salvetti E."/>
            <person name="Wrobel A."/>
            <person name="Rasinkangas P."/>
            <person name="Parkhill J."/>
            <person name="Rea M.C."/>
            <person name="O'Sullivan O."/>
            <person name="Ritari J."/>
            <person name="Douillard F.P."/>
            <person name="Paul Ross R."/>
            <person name="Yang R."/>
            <person name="Briner A.E."/>
            <person name="Felis G.E."/>
            <person name="de Vos W.M."/>
            <person name="Barrangou R."/>
            <person name="Klaenhammer T.R."/>
            <person name="Caufield P.W."/>
            <person name="Cui Y."/>
            <person name="Zhang H."/>
            <person name="O'Toole P.W."/>
        </authorList>
    </citation>
    <scope>NUCLEOTIDE SEQUENCE [LARGE SCALE GENOMIC DNA]</scope>
    <source>
        <strain evidence="7 8">DSM 20623</strain>
    </source>
</reference>
<dbReference type="AlphaFoldDB" id="A0A0R2HV00"/>
<evidence type="ECO:0000256" key="1">
    <source>
        <dbReference type="ARBA" id="ARBA00010266"/>
    </source>
</evidence>
<sequence length="261" mass="28579">MSKVEFFLNEIKAGAIAGWHKYGILPSVTAAQAALESAWGTSQLSLAPNHNLFGIKGSYQGQSVQFPTWEVINGQNVTVNATFRKYPSWSVSVEDHGSFFHENSRYSGIIGLTDFVAQARGIKAAGYATDPLYADKLIATIEANGLTSWDRLALSGQAETIEEKQTSYTVQLGDNLSLIAKKFQTTTEELVRINHISNPNLIYPGQVLQLNSTINKTYTVQSGDALSLIAIKLGISMEHLIQKNNIANPDLIYAGQVLHYD</sequence>
<dbReference type="eggNOG" id="COG1388">
    <property type="taxonomic scope" value="Bacteria"/>
</dbReference>
<evidence type="ECO:0000256" key="2">
    <source>
        <dbReference type="ARBA" id="ARBA00022529"/>
    </source>
</evidence>
<dbReference type="Proteomes" id="UP000051658">
    <property type="component" value="Unassembled WGS sequence"/>
</dbReference>
<dbReference type="eggNOG" id="COG1705">
    <property type="taxonomic scope" value="Bacteria"/>
</dbReference>
<evidence type="ECO:0000259" key="6">
    <source>
        <dbReference type="PROSITE" id="PS51782"/>
    </source>
</evidence>
<evidence type="ECO:0000256" key="5">
    <source>
        <dbReference type="ARBA" id="ARBA00032108"/>
    </source>
</evidence>
<proteinExistence type="inferred from homology"/>
<feature type="domain" description="LysM" evidence="6">
    <location>
        <begin position="216"/>
        <end position="260"/>
    </location>
</feature>
<dbReference type="InterPro" id="IPR018392">
    <property type="entry name" value="LysM"/>
</dbReference>
<dbReference type="Pfam" id="PF01476">
    <property type="entry name" value="LysM"/>
    <property type="match status" value="2"/>
</dbReference>
<evidence type="ECO:0000313" key="7">
    <source>
        <dbReference type="EMBL" id="KRN56254.1"/>
    </source>
</evidence>
<feature type="domain" description="LysM" evidence="6">
    <location>
        <begin position="166"/>
        <end position="210"/>
    </location>
</feature>
<name>A0A0R2HV00_CARDV</name>
<dbReference type="Gene3D" id="1.10.530.10">
    <property type="match status" value="1"/>
</dbReference>
<organism evidence="7 8">
    <name type="scientific">Carnobacterium divergens DSM 20623</name>
    <dbReference type="NCBI Taxonomy" id="1449336"/>
    <lineage>
        <taxon>Bacteria</taxon>
        <taxon>Bacillati</taxon>
        <taxon>Bacillota</taxon>
        <taxon>Bacilli</taxon>
        <taxon>Lactobacillales</taxon>
        <taxon>Carnobacteriaceae</taxon>
        <taxon>Carnobacterium</taxon>
    </lineage>
</organism>
<dbReference type="GeneID" id="89588683"/>
<dbReference type="PANTHER" id="PTHR33308:SF9">
    <property type="entry name" value="PEPTIDOGLYCAN HYDROLASE FLGJ"/>
    <property type="match status" value="1"/>
</dbReference>
<dbReference type="Gene3D" id="3.10.350.10">
    <property type="entry name" value="LysM domain"/>
    <property type="match status" value="2"/>
</dbReference>
<dbReference type="PROSITE" id="PS51782">
    <property type="entry name" value="LYSM"/>
    <property type="match status" value="2"/>
</dbReference>
<dbReference type="GO" id="GO:0031640">
    <property type="term" value="P:killing of cells of another organism"/>
    <property type="evidence" value="ECO:0007669"/>
    <property type="project" value="UniProtKB-KW"/>
</dbReference>